<dbReference type="InterPro" id="IPR007111">
    <property type="entry name" value="NACHT_NTPase"/>
</dbReference>
<accession>A0ABM7FFG4</accession>
<feature type="domain" description="NACHT" evidence="2">
    <location>
        <begin position="126"/>
        <end position="230"/>
    </location>
</feature>
<keyword evidence="1" id="KW-0812">Transmembrane</keyword>
<feature type="transmembrane region" description="Helical" evidence="1">
    <location>
        <begin position="745"/>
        <end position="764"/>
    </location>
</feature>
<feature type="transmembrane region" description="Helical" evidence="1">
    <location>
        <begin position="397"/>
        <end position="414"/>
    </location>
</feature>
<feature type="transmembrane region" description="Helical" evidence="1">
    <location>
        <begin position="1051"/>
        <end position="1070"/>
    </location>
</feature>
<protein>
    <recommendedName>
        <fullName evidence="2">NACHT domain-containing protein</fullName>
    </recommendedName>
</protein>
<keyword evidence="4" id="KW-1185">Reference proteome</keyword>
<dbReference type="SUPFAM" id="SSF52540">
    <property type="entry name" value="P-loop containing nucleoside triphosphate hydrolases"/>
    <property type="match status" value="2"/>
</dbReference>
<feature type="transmembrane region" description="Helical" evidence="1">
    <location>
        <begin position="472"/>
        <end position="489"/>
    </location>
</feature>
<feature type="transmembrane region" description="Helical" evidence="1">
    <location>
        <begin position="814"/>
        <end position="833"/>
    </location>
</feature>
<dbReference type="EMBL" id="AP018448">
    <property type="protein sequence ID" value="BBC34843.1"/>
    <property type="molecule type" value="Genomic_DNA"/>
</dbReference>
<name>A0ABM7FFG4_9ACTN</name>
<dbReference type="InterPro" id="IPR027417">
    <property type="entry name" value="P-loop_NTPase"/>
</dbReference>
<feature type="transmembrane region" description="Helical" evidence="1">
    <location>
        <begin position="566"/>
        <end position="584"/>
    </location>
</feature>
<evidence type="ECO:0000313" key="4">
    <source>
        <dbReference type="Proteomes" id="UP001321542"/>
    </source>
</evidence>
<evidence type="ECO:0000313" key="3">
    <source>
        <dbReference type="EMBL" id="BBC34843.1"/>
    </source>
</evidence>
<feature type="transmembrane region" description="Helical" evidence="1">
    <location>
        <begin position="1082"/>
        <end position="1104"/>
    </location>
</feature>
<feature type="transmembrane region" description="Helical" evidence="1">
    <location>
        <begin position="10"/>
        <end position="28"/>
    </location>
</feature>
<reference evidence="3 4" key="2">
    <citation type="journal article" date="2023" name="ChemBioChem">
        <title>Acyltransferase Domain Exchange between Two Independent Type I Polyketide Synthases in the Same Producer Strain of Macrolide Antibiotics.</title>
        <authorList>
            <person name="Kudo F."/>
            <person name="Kishikawa K."/>
            <person name="Tsuboi K."/>
            <person name="Kido T."/>
            <person name="Usui T."/>
            <person name="Hashimoto J."/>
            <person name="Shin-Ya K."/>
            <person name="Miyanaga A."/>
            <person name="Eguchi T."/>
        </authorList>
    </citation>
    <scope>NUCLEOTIDE SEQUENCE [LARGE SCALE GENOMIC DNA]</scope>
    <source>
        <strain evidence="3 4">A-8890</strain>
    </source>
</reference>
<feature type="transmembrane region" description="Helical" evidence="1">
    <location>
        <begin position="845"/>
        <end position="864"/>
    </location>
</feature>
<reference evidence="3 4" key="1">
    <citation type="journal article" date="2010" name="ChemBioChem">
        <title>Cloning and characterization of the biosynthetic gene cluster of 16-membered macrolide antibiotic FD-891: involvement of a dual functional cytochrome P450 monooxygenase catalyzing epoxidation and hydroxylation.</title>
        <authorList>
            <person name="Kudo F."/>
            <person name="Motegi A."/>
            <person name="Mizoue K."/>
            <person name="Eguchi T."/>
        </authorList>
    </citation>
    <scope>NUCLEOTIDE SEQUENCE [LARGE SCALE GENOMIC DNA]</scope>
    <source>
        <strain evidence="3 4">A-8890</strain>
    </source>
</reference>
<feature type="transmembrane region" description="Helical" evidence="1">
    <location>
        <begin position="776"/>
        <end position="793"/>
    </location>
</feature>
<feature type="transmembrane region" description="Helical" evidence="1">
    <location>
        <begin position="420"/>
        <end position="438"/>
    </location>
</feature>
<sequence length="1452" mass="158816">MANSGNSRRLLVLIGTWLTTFFVLILGLKLWEFHTGRVNGIVMSGGLGALCLGGAITSFWAARSRGRRPDRGSPSSDLLLRRVRSVESDQLRQVEEALRPPISGPPWAVTDGSLAELYESLPQASGRLVIIGAPGSGRTTTARRLVAELAEGDVPTERPVPVLADLSSWNPASEGVEGWFVSRLSNRYSVDETAVRRLVTGRNVLPVLDGLDELPSSQHTRAIAVLSRWLLGFPGYVLTCRPSVHEDMTDLLGTSPGMTATLLPLPASAVSTYLREADAQRWAPVADTVEQDVQGRLAEALSSPWFLSLAVDGYEGPEDRDPAELTDSSRFPDAESVRDRIAGIADQTARIESGEEDAQDGGRRKRQLELLTDAMGHEEDGLLLWWRMAERYGSQRVLWGVTAALLGIPVILAAETNRKLGLTMLALTAGYLVFCRLAEISTFSQTGQLPRRIGRLSRMLTHPHRDLGDRSIYVFLFCAWYIVLSISAVKPTGVSATTITLLTACVLTGLVILFTGPDTDTRRARPVGDRRGDLWAALLVSAVVTFLVCLSFYRLRADVDPTGRGLPWYIWAALAVGFFSATLLHGSAWGRYRLTHLGLVLAGELPPRLDRFLADAQKWRPLVPADGYGAGCYSFRHDQVRRALGARVTGRLPHVRTTERFEKDIHAEVLLLPESVAYLAHMSDGSPETYEQEAGHVSELAQRALTGDLRAVADRGFASYERRQRARGRMSDAVRVPRWARPRAARFYSVLALVAGGITARGVGLWLDLDLRRPEVVTGAVVAVVAPLAYMGYRTDSLSDEEIYDYFRSAFSKGRSVVFIVFWCLVGFLEARYTEAFVPEHTLTTVAWATAFLAVLALVAWALARPHVTRARAVEDDDPSVWPVLPVPHDRHRDAALQAHRDWLTIVARDGVMPLIRSRLRVSEDTAESPDLPAIAPSRLTGTRSSDQFVDTAAADEIAFHLRELESASIGVSGPRGAGKSSLMQRFCTPGPTSAADDLLVLVPAPTSYDPREFLIHLFAEVCRRIIGEEPTADGRPGADTARRTALGHRLGGFLILVAGFIVVLTTLLWPHRTAATDVITGHAEALLLSGGALLIVAGLAWILTLPGRAERQAVAPADSAEASAAAHLRTLHYQLTLMRTRSAQFALPGGLGLQLADGQQVQHTQQILTYPELVARFRGFLDQVSLERRALGGRVVIGIDELDKLGSAQETERFLNDLKVVFGIRGCHFLVAVSEDALTAFGRHVLDVRTVFDSAFDRVVALNPLGLPQARELLELRGVRLPEPYLWLCQVLSGGLPRDLLRAVMSLAVERTVRNTADLRSLARKLIEEDARAVLSAQTRYTATLTGEQAPAAARWIAEAFQAPVTSDDWTAITNNAPDIHPDEYGTARVVAQVRAYLVLGATLTRIFAEEDARPDSIELLTTARGLLATEPESALAAVTRYRREVLGWLT</sequence>
<keyword evidence="1" id="KW-1133">Transmembrane helix</keyword>
<evidence type="ECO:0000259" key="2">
    <source>
        <dbReference type="PROSITE" id="PS50837"/>
    </source>
</evidence>
<dbReference type="Proteomes" id="UP001321542">
    <property type="component" value="Chromosome"/>
</dbReference>
<proteinExistence type="predicted"/>
<feature type="transmembrane region" description="Helical" evidence="1">
    <location>
        <begin position="534"/>
        <end position="554"/>
    </location>
</feature>
<gene>
    <name evidence="3" type="ORF">SGFS_061370</name>
</gene>
<feature type="transmembrane region" description="Helical" evidence="1">
    <location>
        <begin position="495"/>
        <end position="514"/>
    </location>
</feature>
<evidence type="ECO:0000256" key="1">
    <source>
        <dbReference type="SAM" id="Phobius"/>
    </source>
</evidence>
<keyword evidence="1" id="KW-0472">Membrane</keyword>
<dbReference type="Pfam" id="PF05729">
    <property type="entry name" value="NACHT"/>
    <property type="match status" value="1"/>
</dbReference>
<dbReference type="Gene3D" id="3.40.50.300">
    <property type="entry name" value="P-loop containing nucleotide triphosphate hydrolases"/>
    <property type="match status" value="1"/>
</dbReference>
<dbReference type="PROSITE" id="PS50837">
    <property type="entry name" value="NACHT"/>
    <property type="match status" value="1"/>
</dbReference>
<feature type="transmembrane region" description="Helical" evidence="1">
    <location>
        <begin position="40"/>
        <end position="62"/>
    </location>
</feature>
<organism evidence="3 4">
    <name type="scientific">Streptomyces graminofaciens</name>
    <dbReference type="NCBI Taxonomy" id="68212"/>
    <lineage>
        <taxon>Bacteria</taxon>
        <taxon>Bacillati</taxon>
        <taxon>Actinomycetota</taxon>
        <taxon>Actinomycetes</taxon>
        <taxon>Kitasatosporales</taxon>
        <taxon>Streptomycetaceae</taxon>
        <taxon>Streptomyces</taxon>
    </lineage>
</organism>